<organism evidence="3 4">
    <name type="scientific">Penicillium citrinum</name>
    <dbReference type="NCBI Taxonomy" id="5077"/>
    <lineage>
        <taxon>Eukaryota</taxon>
        <taxon>Fungi</taxon>
        <taxon>Dikarya</taxon>
        <taxon>Ascomycota</taxon>
        <taxon>Pezizomycotina</taxon>
        <taxon>Eurotiomycetes</taxon>
        <taxon>Eurotiomycetidae</taxon>
        <taxon>Eurotiales</taxon>
        <taxon>Aspergillaceae</taxon>
        <taxon>Penicillium</taxon>
    </lineage>
</organism>
<comment type="caution">
    <text evidence="3">The sequence shown here is derived from an EMBL/GenBank/DDBJ whole genome shotgun (WGS) entry which is preliminary data.</text>
</comment>
<protein>
    <submittedName>
        <fullName evidence="3">Uncharacterized protein</fullName>
    </submittedName>
</protein>
<feature type="region of interest" description="Disordered" evidence="1">
    <location>
        <begin position="182"/>
        <end position="207"/>
    </location>
</feature>
<dbReference type="Proteomes" id="UP001147733">
    <property type="component" value="Unassembled WGS sequence"/>
</dbReference>
<feature type="transmembrane region" description="Helical" evidence="2">
    <location>
        <begin position="387"/>
        <end position="409"/>
    </location>
</feature>
<feature type="compositionally biased region" description="Polar residues" evidence="1">
    <location>
        <begin position="76"/>
        <end position="92"/>
    </location>
</feature>
<feature type="region of interest" description="Disordered" evidence="1">
    <location>
        <begin position="225"/>
        <end position="252"/>
    </location>
</feature>
<gene>
    <name evidence="3" type="ORF">N7469_007740</name>
</gene>
<evidence type="ECO:0000256" key="1">
    <source>
        <dbReference type="SAM" id="MobiDB-lite"/>
    </source>
</evidence>
<keyword evidence="2" id="KW-0812">Transmembrane</keyword>
<evidence type="ECO:0000256" key="2">
    <source>
        <dbReference type="SAM" id="Phobius"/>
    </source>
</evidence>
<feature type="compositionally biased region" description="Basic and acidic residues" evidence="1">
    <location>
        <begin position="156"/>
        <end position="166"/>
    </location>
</feature>
<sequence length="426" mass="47889">MTNSLTDDDIHSPSFASEIAFRDMQPNYKGTEETDLLIDSHEVLPLQRCGKRYPRLELDAAVDKYHTLDGFAEPLNPQNTPASHTNSGSGSPLGTCRRIKTDGLRTTSAPHAFHIDWRPPGSSLNLFDTDELLNSQPRRCSADDEPRSTTPISRTQRSDQAVDPHSKRPLANIISSARCVRFTPPLSPSTHSPDPITRPLPSIEKDRDRITTFRQRKQFAKWRAATRAKNQRVSTYRSPKKSTQPSSSRLSTQPEICFSSLKLPSREMSDSVDYLRLQEDIGADVYANDKKSATQLFDLVAVSLSLHRVRKSTKRTDAGLRPMNLQLSYSLRPIGHQIQDDEERNLMSYATLNDILLYTCFIVPAFALHVPLAICHSLNRFAHTRTGLAVLFVLRFFWSIAIELIAPVLQKLGMDAILHADLGAKY</sequence>
<reference evidence="3" key="1">
    <citation type="submission" date="2022-11" db="EMBL/GenBank/DDBJ databases">
        <authorList>
            <person name="Petersen C."/>
        </authorList>
    </citation>
    <scope>NUCLEOTIDE SEQUENCE</scope>
    <source>
        <strain evidence="3">IBT 23319</strain>
    </source>
</reference>
<dbReference type="OrthoDB" id="4306135at2759"/>
<dbReference type="GeneID" id="81385825"/>
<proteinExistence type="predicted"/>
<dbReference type="AlphaFoldDB" id="A0A9W9TIM3"/>
<feature type="region of interest" description="Disordered" evidence="1">
    <location>
        <begin position="73"/>
        <end position="94"/>
    </location>
</feature>
<name>A0A9W9TIM3_PENCI</name>
<keyword evidence="4" id="KW-1185">Reference proteome</keyword>
<dbReference type="EMBL" id="JAPQKT010000007">
    <property type="protein sequence ID" value="KAJ5224237.1"/>
    <property type="molecule type" value="Genomic_DNA"/>
</dbReference>
<keyword evidence="2" id="KW-0472">Membrane</keyword>
<reference evidence="3" key="2">
    <citation type="journal article" date="2023" name="IMA Fungus">
        <title>Comparative genomic study of the Penicillium genus elucidates a diverse pangenome and 15 lateral gene transfer events.</title>
        <authorList>
            <person name="Petersen C."/>
            <person name="Sorensen T."/>
            <person name="Nielsen M.R."/>
            <person name="Sondergaard T.E."/>
            <person name="Sorensen J.L."/>
            <person name="Fitzpatrick D.A."/>
            <person name="Frisvad J.C."/>
            <person name="Nielsen K.L."/>
        </authorList>
    </citation>
    <scope>NUCLEOTIDE SEQUENCE</scope>
    <source>
        <strain evidence="3">IBT 23319</strain>
    </source>
</reference>
<keyword evidence="2" id="KW-1133">Transmembrane helix</keyword>
<feature type="transmembrane region" description="Helical" evidence="2">
    <location>
        <begin position="355"/>
        <end position="375"/>
    </location>
</feature>
<accession>A0A9W9TIM3</accession>
<feature type="compositionally biased region" description="Polar residues" evidence="1">
    <location>
        <begin position="231"/>
        <end position="252"/>
    </location>
</feature>
<dbReference type="RefSeq" id="XP_056498209.1">
    <property type="nucleotide sequence ID" value="XM_056646658.1"/>
</dbReference>
<feature type="region of interest" description="Disordered" evidence="1">
    <location>
        <begin position="135"/>
        <end position="170"/>
    </location>
</feature>
<evidence type="ECO:0000313" key="3">
    <source>
        <dbReference type="EMBL" id="KAJ5224237.1"/>
    </source>
</evidence>
<evidence type="ECO:0000313" key="4">
    <source>
        <dbReference type="Proteomes" id="UP001147733"/>
    </source>
</evidence>